<sequence length="148" mass="16296">MAHRPHIIAHAVSHGPGRHRVGGRQVIEHHAGGKRPAGLAQCHRREILSVVSDIGVGNKAFRRIEGKQRIPRRVIGGDGRLVVLLPGGHRQFAAAVQRGGNKRLRIVGALLIDEALLVQHVQFRAAHVVSHGPIPCRAQRRRLHFHRG</sequence>
<name>A0A645B477_9ZZZZ</name>
<comment type="caution">
    <text evidence="1">The sequence shown here is derived from an EMBL/GenBank/DDBJ whole genome shotgun (WGS) entry which is preliminary data.</text>
</comment>
<dbReference type="EMBL" id="VSSQ01017485">
    <property type="protein sequence ID" value="MPM59848.1"/>
    <property type="molecule type" value="Genomic_DNA"/>
</dbReference>
<gene>
    <name evidence="1" type="ORF">SDC9_106694</name>
</gene>
<evidence type="ECO:0000313" key="1">
    <source>
        <dbReference type="EMBL" id="MPM59848.1"/>
    </source>
</evidence>
<dbReference type="AlphaFoldDB" id="A0A645B477"/>
<protein>
    <submittedName>
        <fullName evidence="1">Uncharacterized protein</fullName>
    </submittedName>
</protein>
<organism evidence="1">
    <name type="scientific">bioreactor metagenome</name>
    <dbReference type="NCBI Taxonomy" id="1076179"/>
    <lineage>
        <taxon>unclassified sequences</taxon>
        <taxon>metagenomes</taxon>
        <taxon>ecological metagenomes</taxon>
    </lineage>
</organism>
<reference evidence="1" key="1">
    <citation type="submission" date="2019-08" db="EMBL/GenBank/DDBJ databases">
        <authorList>
            <person name="Kucharzyk K."/>
            <person name="Murdoch R.W."/>
            <person name="Higgins S."/>
            <person name="Loffler F."/>
        </authorList>
    </citation>
    <scope>NUCLEOTIDE SEQUENCE</scope>
</reference>
<accession>A0A645B477</accession>
<proteinExistence type="predicted"/>